<name>A0A101RKQ4_9ACTN</name>
<proteinExistence type="predicted"/>
<feature type="compositionally biased region" description="Low complexity" evidence="1">
    <location>
        <begin position="87"/>
        <end position="108"/>
    </location>
</feature>
<gene>
    <name evidence="2" type="ORF">AQJ46_47870</name>
</gene>
<evidence type="ECO:0000313" key="2">
    <source>
        <dbReference type="EMBL" id="KUN57279.1"/>
    </source>
</evidence>
<reference evidence="2 3" key="1">
    <citation type="submission" date="2015-10" db="EMBL/GenBank/DDBJ databases">
        <title>Draft genome sequence of Streptomyces canus DSM 40017, type strain for the species Streptomyces canus.</title>
        <authorList>
            <person name="Ruckert C."/>
            <person name="Winkler A."/>
            <person name="Kalinowski J."/>
            <person name="Kampfer P."/>
            <person name="Glaeser S."/>
        </authorList>
    </citation>
    <scope>NUCLEOTIDE SEQUENCE [LARGE SCALE GENOMIC DNA]</scope>
    <source>
        <strain evidence="2 3">DSM 40017</strain>
    </source>
</reference>
<dbReference type="EMBL" id="LMWU01000074">
    <property type="protein sequence ID" value="KUN57279.1"/>
    <property type="molecule type" value="Genomic_DNA"/>
</dbReference>
<accession>A0A101RKQ4</accession>
<dbReference type="STRING" id="58343.AQJ46_47870"/>
<dbReference type="Proteomes" id="UP000053669">
    <property type="component" value="Unassembled WGS sequence"/>
</dbReference>
<protein>
    <submittedName>
        <fullName evidence="2">Uncharacterized protein</fullName>
    </submittedName>
</protein>
<feature type="region of interest" description="Disordered" evidence="1">
    <location>
        <begin position="84"/>
        <end position="121"/>
    </location>
</feature>
<evidence type="ECO:0000313" key="3">
    <source>
        <dbReference type="Proteomes" id="UP000053669"/>
    </source>
</evidence>
<sequence>MFYEDETTADALQADHEAQWDADLIQAEMEATARRLAAHEKAGFCTHQSAVGCIPEPVYKEQIGLRPGQLRCTDGCGTVFESDEAWDAASAEPELNPVPRTGPRGTTPLRQSGGIAQSGGA</sequence>
<organism evidence="2 3">
    <name type="scientific">Streptomyces canus</name>
    <dbReference type="NCBI Taxonomy" id="58343"/>
    <lineage>
        <taxon>Bacteria</taxon>
        <taxon>Bacillati</taxon>
        <taxon>Actinomycetota</taxon>
        <taxon>Actinomycetes</taxon>
        <taxon>Kitasatosporales</taxon>
        <taxon>Streptomycetaceae</taxon>
        <taxon>Streptomyces</taxon>
        <taxon>Streptomyces aurantiacus group</taxon>
    </lineage>
</organism>
<comment type="caution">
    <text evidence="2">The sequence shown here is derived from an EMBL/GenBank/DDBJ whole genome shotgun (WGS) entry which is preliminary data.</text>
</comment>
<dbReference type="RefSeq" id="WP_059211651.1">
    <property type="nucleotide sequence ID" value="NZ_KQ948684.1"/>
</dbReference>
<evidence type="ECO:0000256" key="1">
    <source>
        <dbReference type="SAM" id="MobiDB-lite"/>
    </source>
</evidence>
<dbReference type="AlphaFoldDB" id="A0A101RKQ4"/>